<dbReference type="InterPro" id="IPR025751">
    <property type="entry name" value="RsbRD_N_dom"/>
</dbReference>
<sequence>MGAPTITSPLPPELVDLAKTQLARLPRFAAELAERLSETDEFYRRVGHDELRAACAANLGSAFHAVIDGAEVDVDVARETGRGQAAQGIPLSAVLRAYRIAGAFTYETLTARAVPALAPEQLPQVSDTVWRIVNRYCDAITAAYREAGDPSTRPQEMVPVLEALLTGQAIDFDAAAVDLKLPPTGPFVVLYCDRVVPEVNAAAWHTVGGAEVAIVVVERAADLRALRAVLDGVPVAVGISPPVASLQRIAAALRRAKIARRCLPPGKAGVSGFSDRPLTTLVAGAPKLALELSHDVLAGMRAVSPIEQSTLLTTLLIWADEGGSLKETADRLFTHPNTIRYRLRRIHELTGRDPMEPRAGAELLMAAEVVRLNGA</sequence>
<dbReference type="InterPro" id="IPR042070">
    <property type="entry name" value="PucR_C-HTH_sf"/>
</dbReference>
<dbReference type="PANTHER" id="PTHR33744:SF7">
    <property type="entry name" value="PUCR FAMILY TRANSCRIPTIONAL REGULATOR"/>
    <property type="match status" value="1"/>
</dbReference>
<name>A0A1G6TLP8_9PSEU</name>
<protein>
    <submittedName>
        <fullName evidence="3">PucR C-terminal helix-turn-helix domain-containing protein</fullName>
    </submittedName>
</protein>
<dbReference type="AlphaFoldDB" id="A0A1G6TLP8"/>
<dbReference type="Gene3D" id="1.10.10.2840">
    <property type="entry name" value="PucR C-terminal helix-turn-helix domain"/>
    <property type="match status" value="1"/>
</dbReference>
<dbReference type="Pfam" id="PF14361">
    <property type="entry name" value="RsbRD_N"/>
    <property type="match status" value="1"/>
</dbReference>
<evidence type="ECO:0000313" key="4">
    <source>
        <dbReference type="Proteomes" id="UP000199501"/>
    </source>
</evidence>
<evidence type="ECO:0000259" key="2">
    <source>
        <dbReference type="Pfam" id="PF14361"/>
    </source>
</evidence>
<dbReference type="EMBL" id="FMZZ01000009">
    <property type="protein sequence ID" value="SDD29337.1"/>
    <property type="molecule type" value="Genomic_DNA"/>
</dbReference>
<dbReference type="InterPro" id="IPR025736">
    <property type="entry name" value="PucR_C-HTH_dom"/>
</dbReference>
<dbReference type="Proteomes" id="UP000199501">
    <property type="component" value="Unassembled WGS sequence"/>
</dbReference>
<gene>
    <name evidence="3" type="ORF">SAMN05216174_109182</name>
</gene>
<feature type="domain" description="RsbT co-antagonist protein RsbRD N-terminal" evidence="2">
    <location>
        <begin position="26"/>
        <end position="147"/>
    </location>
</feature>
<proteinExistence type="predicted"/>
<feature type="domain" description="PucR C-terminal helix-turn-helix" evidence="1">
    <location>
        <begin position="311"/>
        <end position="367"/>
    </location>
</feature>
<dbReference type="OrthoDB" id="33973at2"/>
<dbReference type="PANTHER" id="PTHR33744">
    <property type="entry name" value="CARBOHYDRATE DIACID REGULATOR"/>
    <property type="match status" value="1"/>
</dbReference>
<dbReference type="RefSeq" id="WP_091452911.1">
    <property type="nucleotide sequence ID" value="NZ_FMZZ01000009.1"/>
</dbReference>
<organism evidence="3 4">
    <name type="scientific">Actinokineospora iranica</name>
    <dbReference type="NCBI Taxonomy" id="1271860"/>
    <lineage>
        <taxon>Bacteria</taxon>
        <taxon>Bacillati</taxon>
        <taxon>Actinomycetota</taxon>
        <taxon>Actinomycetes</taxon>
        <taxon>Pseudonocardiales</taxon>
        <taxon>Pseudonocardiaceae</taxon>
        <taxon>Actinokineospora</taxon>
    </lineage>
</organism>
<dbReference type="InterPro" id="IPR051448">
    <property type="entry name" value="CdaR-like_regulators"/>
</dbReference>
<accession>A0A1G6TLP8</accession>
<evidence type="ECO:0000259" key="1">
    <source>
        <dbReference type="Pfam" id="PF13556"/>
    </source>
</evidence>
<dbReference type="Pfam" id="PF13556">
    <property type="entry name" value="HTH_30"/>
    <property type="match status" value="1"/>
</dbReference>
<dbReference type="STRING" id="1271860.SAMN05216174_109182"/>
<reference evidence="4" key="1">
    <citation type="submission" date="2016-10" db="EMBL/GenBank/DDBJ databases">
        <authorList>
            <person name="Varghese N."/>
            <person name="Submissions S."/>
        </authorList>
    </citation>
    <scope>NUCLEOTIDE SEQUENCE [LARGE SCALE GENOMIC DNA]</scope>
    <source>
        <strain evidence="4">IBRC-M 10403</strain>
    </source>
</reference>
<keyword evidence="4" id="KW-1185">Reference proteome</keyword>
<evidence type="ECO:0000313" key="3">
    <source>
        <dbReference type="EMBL" id="SDD29337.1"/>
    </source>
</evidence>